<dbReference type="HAMAP" id="MF_00014">
    <property type="entry name" value="Ribosome_mat_RimM"/>
    <property type="match status" value="1"/>
</dbReference>
<comment type="subcellular location">
    <subcellularLocation>
        <location evidence="5">Cytoplasm</location>
    </subcellularLocation>
</comment>
<dbReference type="GO" id="GO:0043022">
    <property type="term" value="F:ribosome binding"/>
    <property type="evidence" value="ECO:0007669"/>
    <property type="project" value="InterPro"/>
</dbReference>
<evidence type="ECO:0000256" key="5">
    <source>
        <dbReference type="HAMAP-Rule" id="MF_00014"/>
    </source>
</evidence>
<evidence type="ECO:0000256" key="3">
    <source>
        <dbReference type="ARBA" id="ARBA00022552"/>
    </source>
</evidence>
<keyword evidence="1 5" id="KW-0963">Cytoplasm</keyword>
<dbReference type="Pfam" id="PF01782">
    <property type="entry name" value="RimM"/>
    <property type="match status" value="1"/>
</dbReference>
<dbReference type="STRING" id="28885.EI16_04475"/>
<comment type="function">
    <text evidence="5">An accessory protein needed during the final step in the assembly of 30S ribosomal subunit, possibly for assembly of the head region. Essential for efficient processing of 16S rRNA. May be needed both before and after RbfA during the maturation of 16S rRNA. It has affinity for free ribosomal 30S subunits but not for 70S ribosomes.</text>
</comment>
<dbReference type="InterPro" id="IPR002676">
    <property type="entry name" value="RimM_N"/>
</dbReference>
<comment type="subunit">
    <text evidence="5">Binds ribosomal protein uS19.</text>
</comment>
<evidence type="ECO:0000313" key="9">
    <source>
        <dbReference type="Proteomes" id="UP000027341"/>
    </source>
</evidence>
<dbReference type="Pfam" id="PF24986">
    <property type="entry name" value="PRC_RimM"/>
    <property type="match status" value="1"/>
</dbReference>
<comment type="domain">
    <text evidence="5">The PRC barrel domain binds ribosomal protein uS19.</text>
</comment>
<dbReference type="Gene3D" id="2.30.30.240">
    <property type="entry name" value="PRC-barrel domain"/>
    <property type="match status" value="1"/>
</dbReference>
<dbReference type="Proteomes" id="UP000027341">
    <property type="component" value="Unassembled WGS sequence"/>
</dbReference>
<dbReference type="InterPro" id="IPR011033">
    <property type="entry name" value="PRC_barrel-like_sf"/>
</dbReference>
<accession>A0A066ZPX6</accession>
<keyword evidence="2 5" id="KW-0690">Ribosome biogenesis</keyword>
<feature type="domain" description="Ribosome maturation factor RimM PRC barrel" evidence="7">
    <location>
        <begin position="104"/>
        <end position="169"/>
    </location>
</feature>
<dbReference type="PANTHER" id="PTHR33692">
    <property type="entry name" value="RIBOSOME MATURATION FACTOR RIMM"/>
    <property type="match status" value="1"/>
</dbReference>
<evidence type="ECO:0000256" key="2">
    <source>
        <dbReference type="ARBA" id="ARBA00022517"/>
    </source>
</evidence>
<proteinExistence type="inferred from homology"/>
<feature type="domain" description="RimM N-terminal" evidence="6">
    <location>
        <begin position="11"/>
        <end position="93"/>
    </location>
</feature>
<dbReference type="SUPFAM" id="SSF50447">
    <property type="entry name" value="Translation proteins"/>
    <property type="match status" value="1"/>
</dbReference>
<dbReference type="GO" id="GO:0006364">
    <property type="term" value="P:rRNA processing"/>
    <property type="evidence" value="ECO:0007669"/>
    <property type="project" value="UniProtKB-UniRule"/>
</dbReference>
<reference evidence="8 9" key="1">
    <citation type="submission" date="2014-04" db="EMBL/GenBank/DDBJ databases">
        <title>Draft genome sequence of Hydrogenovibrio marinus MH-110, a model organism for aerobic H2 metabolism.</title>
        <authorList>
            <person name="Cha H.J."/>
            <person name="Jo B.H."/>
            <person name="Hwang B.H."/>
        </authorList>
    </citation>
    <scope>NUCLEOTIDE SEQUENCE [LARGE SCALE GENOMIC DNA]</scope>
    <source>
        <strain evidence="8 9">MH-110</strain>
    </source>
</reference>
<dbReference type="InterPro" id="IPR009000">
    <property type="entry name" value="Transl_B-barrel_sf"/>
</dbReference>
<protein>
    <recommendedName>
        <fullName evidence="5">Ribosome maturation factor RimM</fullName>
    </recommendedName>
</protein>
<dbReference type="GO" id="GO:0005840">
    <property type="term" value="C:ribosome"/>
    <property type="evidence" value="ECO:0007669"/>
    <property type="project" value="InterPro"/>
</dbReference>
<organism evidence="8 9">
    <name type="scientific">Hydrogenovibrio marinus</name>
    <dbReference type="NCBI Taxonomy" id="28885"/>
    <lineage>
        <taxon>Bacteria</taxon>
        <taxon>Pseudomonadati</taxon>
        <taxon>Pseudomonadota</taxon>
        <taxon>Gammaproteobacteria</taxon>
        <taxon>Thiotrichales</taxon>
        <taxon>Piscirickettsiaceae</taxon>
        <taxon>Hydrogenovibrio</taxon>
    </lineage>
</organism>
<sequence length="173" mass="19431">MSVADGEKLILGKISGIFGVKGWLKIFSHTEPRDNILSYSPWLVKVKGEWRTFDLEDGQEIQGGKGIVAKLEGIDDRDEARLYMGCEIAINPEQLPEAEDGYYWRELIGCSVTDQEDNDLGVVTALIETGAHDVLRVEKDGHSILIPFVEGTFILDVDVENKHIQVDWDDIEE</sequence>
<evidence type="ECO:0000259" key="6">
    <source>
        <dbReference type="Pfam" id="PF01782"/>
    </source>
</evidence>
<dbReference type="RefSeq" id="WP_029909930.1">
    <property type="nucleotide sequence ID" value="NZ_AP020335.1"/>
</dbReference>
<keyword evidence="9" id="KW-1185">Reference proteome</keyword>
<evidence type="ECO:0000256" key="1">
    <source>
        <dbReference type="ARBA" id="ARBA00022490"/>
    </source>
</evidence>
<dbReference type="PANTHER" id="PTHR33692:SF1">
    <property type="entry name" value="RIBOSOME MATURATION FACTOR RIMM"/>
    <property type="match status" value="1"/>
</dbReference>
<dbReference type="InterPro" id="IPR011961">
    <property type="entry name" value="RimM"/>
</dbReference>
<gene>
    <name evidence="5" type="primary">rimM</name>
    <name evidence="8" type="ORF">EI16_04475</name>
</gene>
<dbReference type="AlphaFoldDB" id="A0A066ZPX6"/>
<comment type="similarity">
    <text evidence="5">Belongs to the RimM family.</text>
</comment>
<dbReference type="InterPro" id="IPR056792">
    <property type="entry name" value="PRC_RimM"/>
</dbReference>
<keyword evidence="4 5" id="KW-0143">Chaperone</keyword>
<evidence type="ECO:0000313" key="8">
    <source>
        <dbReference type="EMBL" id="KDN95562.1"/>
    </source>
</evidence>
<dbReference type="NCBIfam" id="TIGR02273">
    <property type="entry name" value="16S_RimM"/>
    <property type="match status" value="1"/>
</dbReference>
<dbReference type="InterPro" id="IPR036976">
    <property type="entry name" value="RimM_N_sf"/>
</dbReference>
<dbReference type="SUPFAM" id="SSF50346">
    <property type="entry name" value="PRC-barrel domain"/>
    <property type="match status" value="1"/>
</dbReference>
<evidence type="ECO:0000256" key="4">
    <source>
        <dbReference type="ARBA" id="ARBA00023186"/>
    </source>
</evidence>
<dbReference type="EMBL" id="JMIU01000001">
    <property type="protein sequence ID" value="KDN95562.1"/>
    <property type="molecule type" value="Genomic_DNA"/>
</dbReference>
<name>A0A066ZPX6_HYDMR</name>
<dbReference type="Gene3D" id="2.40.30.60">
    <property type="entry name" value="RimM"/>
    <property type="match status" value="1"/>
</dbReference>
<comment type="caution">
    <text evidence="8">The sequence shown here is derived from an EMBL/GenBank/DDBJ whole genome shotgun (WGS) entry which is preliminary data.</text>
</comment>
<dbReference type="GO" id="GO:0005737">
    <property type="term" value="C:cytoplasm"/>
    <property type="evidence" value="ECO:0007669"/>
    <property type="project" value="UniProtKB-SubCell"/>
</dbReference>
<dbReference type="GO" id="GO:0042274">
    <property type="term" value="P:ribosomal small subunit biogenesis"/>
    <property type="evidence" value="ECO:0007669"/>
    <property type="project" value="UniProtKB-UniRule"/>
</dbReference>
<evidence type="ECO:0000259" key="7">
    <source>
        <dbReference type="Pfam" id="PF24986"/>
    </source>
</evidence>
<keyword evidence="3 5" id="KW-0698">rRNA processing</keyword>